<protein>
    <submittedName>
        <fullName evidence="2">Uncharacterized protein</fullName>
    </submittedName>
</protein>
<reference evidence="2 3" key="1">
    <citation type="submission" date="2022-05" db="EMBL/GenBank/DDBJ databases">
        <title>A multi-omics perspective on studying reproductive biology in Daphnia sinensis.</title>
        <authorList>
            <person name="Jia J."/>
        </authorList>
    </citation>
    <scope>NUCLEOTIDE SEQUENCE [LARGE SCALE GENOMIC DNA]</scope>
    <source>
        <strain evidence="2 3">WSL</strain>
    </source>
</reference>
<gene>
    <name evidence="2" type="ORF">GHT06_007850</name>
</gene>
<sequence>MLAGSSQFQHVELPTPAMKPSIPRTADDDEFPFFFVEKEAGSKLDEMTPSIGPREAEQIQLHRQPVRCCAAQPDARAASRRIAGQGIARSRTSAACNRRKPLGGVQTPSMQMKEIANIKE</sequence>
<proteinExistence type="predicted"/>
<comment type="caution">
    <text evidence="2">The sequence shown here is derived from an EMBL/GenBank/DDBJ whole genome shotgun (WGS) entry which is preliminary data.</text>
</comment>
<evidence type="ECO:0000313" key="3">
    <source>
        <dbReference type="Proteomes" id="UP000820818"/>
    </source>
</evidence>
<name>A0AAD5L329_9CRUS</name>
<dbReference type="EMBL" id="WJBH02000001">
    <property type="protein sequence ID" value="KAI9564112.1"/>
    <property type="molecule type" value="Genomic_DNA"/>
</dbReference>
<organism evidence="2 3">
    <name type="scientific">Daphnia sinensis</name>
    <dbReference type="NCBI Taxonomy" id="1820382"/>
    <lineage>
        <taxon>Eukaryota</taxon>
        <taxon>Metazoa</taxon>
        <taxon>Ecdysozoa</taxon>
        <taxon>Arthropoda</taxon>
        <taxon>Crustacea</taxon>
        <taxon>Branchiopoda</taxon>
        <taxon>Diplostraca</taxon>
        <taxon>Cladocera</taxon>
        <taxon>Anomopoda</taxon>
        <taxon>Daphniidae</taxon>
        <taxon>Daphnia</taxon>
        <taxon>Daphnia similis group</taxon>
    </lineage>
</organism>
<accession>A0AAD5L329</accession>
<dbReference type="AlphaFoldDB" id="A0AAD5L329"/>
<feature type="region of interest" description="Disordered" evidence="1">
    <location>
        <begin position="1"/>
        <end position="26"/>
    </location>
</feature>
<evidence type="ECO:0000313" key="2">
    <source>
        <dbReference type="EMBL" id="KAI9564112.1"/>
    </source>
</evidence>
<evidence type="ECO:0000256" key="1">
    <source>
        <dbReference type="SAM" id="MobiDB-lite"/>
    </source>
</evidence>
<feature type="region of interest" description="Disordered" evidence="1">
    <location>
        <begin position="83"/>
        <end position="105"/>
    </location>
</feature>
<dbReference type="Proteomes" id="UP000820818">
    <property type="component" value="Linkage Group LG1"/>
</dbReference>
<keyword evidence="3" id="KW-1185">Reference proteome</keyword>